<gene>
    <name evidence="1" type="ORF">SAMN05421731_101112</name>
</gene>
<dbReference type="Proteomes" id="UP000219042">
    <property type="component" value="Unassembled WGS sequence"/>
</dbReference>
<accession>A0A240E2T0</accession>
<organism evidence="1 2">
    <name type="scientific">Acinetobacter puyangensis</name>
    <dbReference type="NCBI Taxonomy" id="1096779"/>
    <lineage>
        <taxon>Bacteria</taxon>
        <taxon>Pseudomonadati</taxon>
        <taxon>Pseudomonadota</taxon>
        <taxon>Gammaproteobacteria</taxon>
        <taxon>Moraxellales</taxon>
        <taxon>Moraxellaceae</taxon>
        <taxon>Acinetobacter</taxon>
    </lineage>
</organism>
<dbReference type="PANTHER" id="PTHR32305:SF15">
    <property type="entry name" value="PROTEIN RHSA-RELATED"/>
    <property type="match status" value="1"/>
</dbReference>
<proteinExistence type="predicted"/>
<sequence length="375" mass="41128">MGGDIPKKFAIQSWYDYIKSVELVNGLVITQTLDTSARLTNVTYTHPNLPSRQINYTYGNLSTGTVNPYLVPTKVVASYLTITNIVNGNGQIIKQTQTSSQTGSTSKTTDYTYSSTGLITSVDGPRTGDVDKVSYVYYPNGHLQLQSQYVGTAIRSTTYGEYNQFGQPERIVYPNGLVEQFVYNTDGMVKNQTTGVGGITGTITGQTTAYAYNTLKQKISETSPDGEVTVFAYDNIGRLIQTTLANGNRIKKTYFPIGIVASEKHISAANFLDAESYQYLDANGRVAKVQQGRESNKVYIIYGYDNNGNVIQTTSATGIVEKWSYDGFNRLISHTDGAGNIDTKAYDPQDNIILAKDALNAGTNPFNYRNGRTLT</sequence>
<protein>
    <submittedName>
        <fullName evidence="1">YD repeat-containing protein</fullName>
    </submittedName>
</protein>
<dbReference type="AlphaFoldDB" id="A0A240E2T0"/>
<dbReference type="PANTHER" id="PTHR32305">
    <property type="match status" value="1"/>
</dbReference>
<dbReference type="Gene3D" id="2.180.10.10">
    <property type="entry name" value="RHS repeat-associated core"/>
    <property type="match status" value="1"/>
</dbReference>
<evidence type="ECO:0000313" key="2">
    <source>
        <dbReference type="Proteomes" id="UP000219042"/>
    </source>
</evidence>
<dbReference type="Pfam" id="PF05593">
    <property type="entry name" value="RHS_repeat"/>
    <property type="match status" value="2"/>
</dbReference>
<dbReference type="EMBL" id="OANT01000001">
    <property type="protein sequence ID" value="SNX43078.1"/>
    <property type="molecule type" value="Genomic_DNA"/>
</dbReference>
<keyword evidence="2" id="KW-1185">Reference proteome</keyword>
<reference evidence="2" key="1">
    <citation type="submission" date="2016-09" db="EMBL/GenBank/DDBJ databases">
        <authorList>
            <person name="Varghese N."/>
            <person name="Submissions S."/>
        </authorList>
    </citation>
    <scope>NUCLEOTIDE SEQUENCE [LARGE SCALE GENOMIC DNA]</scope>
    <source>
        <strain evidence="2">ANC 4466</strain>
    </source>
</reference>
<dbReference type="InterPro" id="IPR006530">
    <property type="entry name" value="YD"/>
</dbReference>
<evidence type="ECO:0000313" key="1">
    <source>
        <dbReference type="EMBL" id="SNX43078.1"/>
    </source>
</evidence>
<name>A0A240E2T0_9GAMM</name>
<dbReference type="InterPro" id="IPR050708">
    <property type="entry name" value="T6SS_VgrG/RHS"/>
</dbReference>
<dbReference type="InterPro" id="IPR031325">
    <property type="entry name" value="RHS_repeat"/>
</dbReference>
<dbReference type="NCBIfam" id="TIGR01643">
    <property type="entry name" value="YD_repeat_2x"/>
    <property type="match status" value="1"/>
</dbReference>